<protein>
    <submittedName>
        <fullName evidence="3">Uncharacterized protein</fullName>
    </submittedName>
</protein>
<feature type="non-terminal residue" evidence="3">
    <location>
        <position position="303"/>
    </location>
</feature>
<keyword evidence="2" id="KW-0812">Transmembrane</keyword>
<accession>A0A482VNU7</accession>
<evidence type="ECO:0000256" key="2">
    <source>
        <dbReference type="SAM" id="Phobius"/>
    </source>
</evidence>
<reference evidence="3 4" key="1">
    <citation type="submission" date="2017-03" db="EMBL/GenBank/DDBJ databases">
        <title>Genome of the blue death feigning beetle - Asbolus verrucosus.</title>
        <authorList>
            <person name="Rider S.D."/>
        </authorList>
    </citation>
    <scope>NUCLEOTIDE SEQUENCE [LARGE SCALE GENOMIC DNA]</scope>
    <source>
        <strain evidence="3">Butters</strain>
        <tissue evidence="3">Head and leg muscle</tissue>
    </source>
</reference>
<name>A0A482VNU7_ASBVE</name>
<feature type="region of interest" description="Disordered" evidence="1">
    <location>
        <begin position="134"/>
        <end position="154"/>
    </location>
</feature>
<keyword evidence="2" id="KW-1133">Transmembrane helix</keyword>
<gene>
    <name evidence="3" type="ORF">BDFB_014473</name>
</gene>
<feature type="region of interest" description="Disordered" evidence="1">
    <location>
        <begin position="19"/>
        <end position="54"/>
    </location>
</feature>
<comment type="caution">
    <text evidence="3">The sequence shown here is derived from an EMBL/GenBank/DDBJ whole genome shotgun (WGS) entry which is preliminary data.</text>
</comment>
<dbReference type="EMBL" id="QDEB01080423">
    <property type="protein sequence ID" value="RZC34404.1"/>
    <property type="molecule type" value="Genomic_DNA"/>
</dbReference>
<feature type="transmembrane region" description="Helical" evidence="2">
    <location>
        <begin position="109"/>
        <end position="128"/>
    </location>
</feature>
<evidence type="ECO:0000313" key="3">
    <source>
        <dbReference type="EMBL" id="RZC34404.1"/>
    </source>
</evidence>
<keyword evidence="4" id="KW-1185">Reference proteome</keyword>
<proteinExistence type="predicted"/>
<dbReference type="Proteomes" id="UP000292052">
    <property type="component" value="Unassembled WGS sequence"/>
</dbReference>
<dbReference type="OrthoDB" id="6739028at2759"/>
<sequence length="303" mass="34759">MHKTTPKDSRSLHGKIMQNQRSNFIPLPTHPAKSKPKSFSRGLGTKRSSSSQTERVVLLKKENLNFYPCSRLGHNNGRMLRDYVKAAKFINSCHKFINTAIEKNNMDKVNLFLLPMVTNFVPLFPYLISEKTPNREKKKHEIKKTSEGKISSDVSKKIDGRKTRSSFGVVSKVPSENEAAPIDPIPVGDREKNFQLQQDESKYINQVADIVKEKIHQFMNNFQDAMDKATKEIRSESPEQKCRNLIIKQRLREDEDIERDRDDIESNPQIVQFVSLPQPLLIKTQNKNILGDCSASMSDTNFQ</sequence>
<dbReference type="AlphaFoldDB" id="A0A482VNU7"/>
<evidence type="ECO:0000256" key="1">
    <source>
        <dbReference type="SAM" id="MobiDB-lite"/>
    </source>
</evidence>
<keyword evidence="2" id="KW-0472">Membrane</keyword>
<evidence type="ECO:0000313" key="4">
    <source>
        <dbReference type="Proteomes" id="UP000292052"/>
    </source>
</evidence>
<organism evidence="3 4">
    <name type="scientific">Asbolus verrucosus</name>
    <name type="common">Desert ironclad beetle</name>
    <dbReference type="NCBI Taxonomy" id="1661398"/>
    <lineage>
        <taxon>Eukaryota</taxon>
        <taxon>Metazoa</taxon>
        <taxon>Ecdysozoa</taxon>
        <taxon>Arthropoda</taxon>
        <taxon>Hexapoda</taxon>
        <taxon>Insecta</taxon>
        <taxon>Pterygota</taxon>
        <taxon>Neoptera</taxon>
        <taxon>Endopterygota</taxon>
        <taxon>Coleoptera</taxon>
        <taxon>Polyphaga</taxon>
        <taxon>Cucujiformia</taxon>
        <taxon>Tenebrionidae</taxon>
        <taxon>Pimeliinae</taxon>
        <taxon>Asbolus</taxon>
    </lineage>
</organism>